<comment type="caution">
    <text evidence="2">The sequence shown here is derived from an EMBL/GenBank/DDBJ whole genome shotgun (WGS) entry which is preliminary data.</text>
</comment>
<dbReference type="EMBL" id="SPMZ01000029">
    <property type="protein sequence ID" value="NMQ19622.1"/>
    <property type="molecule type" value="Genomic_DNA"/>
</dbReference>
<proteinExistence type="predicted"/>
<dbReference type="Pfam" id="PF07238">
    <property type="entry name" value="PilZ"/>
    <property type="match status" value="1"/>
</dbReference>
<reference evidence="2 3" key="1">
    <citation type="submission" date="2019-03" db="EMBL/GenBank/DDBJ databases">
        <title>Metabolic reconstructions from genomes of highly enriched 'Candidatus Accumulibacter' and 'Candidatus Competibacter' bioreactor populations.</title>
        <authorList>
            <person name="Annavajhala M.K."/>
            <person name="Welles L."/>
            <person name="Abbas B."/>
            <person name="Sorokin D."/>
            <person name="Park H."/>
            <person name="Van Loosdrecht M."/>
            <person name="Chandran K."/>
        </authorList>
    </citation>
    <scope>NUCLEOTIDE SEQUENCE [LARGE SCALE GENOMIC DNA]</scope>
    <source>
        <strain evidence="2 3">SBR_G</strain>
    </source>
</reference>
<accession>A0ABX1TLP1</accession>
<organism evidence="2 3">
    <name type="scientific">Candidatus Competibacter phosphatis</name>
    <dbReference type="NCBI Taxonomy" id="221280"/>
    <lineage>
        <taxon>Bacteria</taxon>
        <taxon>Pseudomonadati</taxon>
        <taxon>Pseudomonadota</taxon>
        <taxon>Gammaproteobacteria</taxon>
        <taxon>Candidatus Competibacteraceae</taxon>
        <taxon>Candidatus Competibacter</taxon>
    </lineage>
</organism>
<keyword evidence="3" id="KW-1185">Reference proteome</keyword>
<protein>
    <submittedName>
        <fullName evidence="2">PilZ domain-containing protein</fullName>
    </submittedName>
</protein>
<feature type="domain" description="PilZ" evidence="1">
    <location>
        <begin position="60"/>
        <end position="120"/>
    </location>
</feature>
<name>A0ABX1TLP1_9GAMM</name>
<dbReference type="Proteomes" id="UP000760480">
    <property type="component" value="Unassembled WGS sequence"/>
</dbReference>
<evidence type="ECO:0000313" key="2">
    <source>
        <dbReference type="EMBL" id="NMQ19622.1"/>
    </source>
</evidence>
<gene>
    <name evidence="2" type="ORF">E4P82_10695</name>
</gene>
<evidence type="ECO:0000259" key="1">
    <source>
        <dbReference type="Pfam" id="PF07238"/>
    </source>
</evidence>
<sequence>MRRCDRAHPRHRPGFPKIHFGVRSCLVVSKSGSLPAPKSTPQSSTRLPAPTCCTRARWAISAGGGILLWAEQELPVGTTLYLFIHSDELAEIELEATATIVRVDPTKKDGRFGYGCRFEALYNNPHAD</sequence>
<evidence type="ECO:0000313" key="3">
    <source>
        <dbReference type="Proteomes" id="UP000760480"/>
    </source>
</evidence>
<dbReference type="InterPro" id="IPR009875">
    <property type="entry name" value="PilZ_domain"/>
</dbReference>